<dbReference type="Proteomes" id="UP001352852">
    <property type="component" value="Unassembled WGS sequence"/>
</dbReference>
<evidence type="ECO:0000256" key="1">
    <source>
        <dbReference type="SAM" id="MobiDB-lite"/>
    </source>
</evidence>
<dbReference type="EMBL" id="JAHUTJ010009752">
    <property type="protein sequence ID" value="MED6268023.1"/>
    <property type="molecule type" value="Genomic_DNA"/>
</dbReference>
<comment type="caution">
    <text evidence="2">The sequence shown here is derived from an EMBL/GenBank/DDBJ whole genome shotgun (WGS) entry which is preliminary data.</text>
</comment>
<organism evidence="2 3">
    <name type="scientific">Characodon lateralis</name>
    <dbReference type="NCBI Taxonomy" id="208331"/>
    <lineage>
        <taxon>Eukaryota</taxon>
        <taxon>Metazoa</taxon>
        <taxon>Chordata</taxon>
        <taxon>Craniata</taxon>
        <taxon>Vertebrata</taxon>
        <taxon>Euteleostomi</taxon>
        <taxon>Actinopterygii</taxon>
        <taxon>Neopterygii</taxon>
        <taxon>Teleostei</taxon>
        <taxon>Neoteleostei</taxon>
        <taxon>Acanthomorphata</taxon>
        <taxon>Ovalentaria</taxon>
        <taxon>Atherinomorphae</taxon>
        <taxon>Cyprinodontiformes</taxon>
        <taxon>Goodeidae</taxon>
        <taxon>Characodon</taxon>
    </lineage>
</organism>
<evidence type="ECO:0000313" key="2">
    <source>
        <dbReference type="EMBL" id="MED6268023.1"/>
    </source>
</evidence>
<gene>
    <name evidence="2" type="ORF">CHARACLAT_018058</name>
</gene>
<protein>
    <submittedName>
        <fullName evidence="2">Uncharacterized protein</fullName>
    </submittedName>
</protein>
<accession>A0ABU7CYL0</accession>
<name>A0ABU7CYL0_9TELE</name>
<feature type="region of interest" description="Disordered" evidence="1">
    <location>
        <begin position="26"/>
        <end position="56"/>
    </location>
</feature>
<keyword evidence="3" id="KW-1185">Reference proteome</keyword>
<reference evidence="2 3" key="1">
    <citation type="submission" date="2021-06" db="EMBL/GenBank/DDBJ databases">
        <authorList>
            <person name="Palmer J.M."/>
        </authorList>
    </citation>
    <scope>NUCLEOTIDE SEQUENCE [LARGE SCALE GENOMIC DNA]</scope>
    <source>
        <strain evidence="2 3">CL_MEX2019</strain>
        <tissue evidence="2">Muscle</tissue>
    </source>
</reference>
<evidence type="ECO:0000313" key="3">
    <source>
        <dbReference type="Proteomes" id="UP001352852"/>
    </source>
</evidence>
<proteinExistence type="predicted"/>
<sequence>MKAVRFIVKKRGQSIIFKARGTRNIGMERRVRPQGPNFPPKMRGGHKGNEEAGMKESTSVITWEAEGLEDGSKCVDVLLKNRRLNVLVVWVFTPGCSFKTDEGFSCSFLLQMV</sequence>